<dbReference type="SUPFAM" id="SSF53474">
    <property type="entry name" value="alpha/beta-Hydrolases"/>
    <property type="match status" value="1"/>
</dbReference>
<comment type="caution">
    <text evidence="3">The sequence shown here is derived from an EMBL/GenBank/DDBJ whole genome shotgun (WGS) entry which is preliminary data.</text>
</comment>
<sequence length="339" mass="35859">MRKPDFRRWTSAVTIGAAVLGAITIAPSAAYAGQPAQYHGDLDLQVAVGVDGVGSVKIHAKRYAPAGQARGVQIMVPGATYDHHYFDLDGGGDVVSQARQAAREGWLVIALDRVGTGESSKPPAASVTTAVQVTSIDHFVDKIDNLYRGLPIVLIGHSYGSVVAEGVAAASDKVDALVVTGFMYRRTSPSFEGFPELTPAATDPVLGKEKLPADYLTTAPNSRTFFYYLPNANRATVAADERTKTTTTAAEVPGFGQELATHAFAKAVRVPVLVVVGNHDYLYRGDDPAAFEPDQKSAFGDATTVQAVLIPNAAHDLALHRNAPFTTALIDRWASSVAA</sequence>
<feature type="signal peptide" evidence="1">
    <location>
        <begin position="1"/>
        <end position="32"/>
    </location>
</feature>
<dbReference type="PANTHER" id="PTHR43194">
    <property type="entry name" value="HYDROLASE ALPHA/BETA FOLD FAMILY"/>
    <property type="match status" value="1"/>
</dbReference>
<keyword evidence="4" id="KW-1185">Reference proteome</keyword>
<dbReference type="EMBL" id="WMBA01000080">
    <property type="protein sequence ID" value="MTD58870.1"/>
    <property type="molecule type" value="Genomic_DNA"/>
</dbReference>
<dbReference type="Pfam" id="PF12697">
    <property type="entry name" value="Abhydrolase_6"/>
    <property type="match status" value="1"/>
</dbReference>
<evidence type="ECO:0000313" key="4">
    <source>
        <dbReference type="Proteomes" id="UP000440096"/>
    </source>
</evidence>
<protein>
    <submittedName>
        <fullName evidence="3">Alpha/beta fold hydrolase</fullName>
    </submittedName>
</protein>
<name>A0A6N7ZAW4_9PSEU</name>
<dbReference type="PANTHER" id="PTHR43194:SF2">
    <property type="entry name" value="PEROXISOMAL MEMBRANE PROTEIN LPX1"/>
    <property type="match status" value="1"/>
</dbReference>
<dbReference type="OrthoDB" id="5524362at2"/>
<proteinExistence type="predicted"/>
<reference evidence="3 4" key="1">
    <citation type="submission" date="2019-11" db="EMBL/GenBank/DDBJ databases">
        <title>Draft genome of Amycolatopsis RM579.</title>
        <authorList>
            <person name="Duangmal K."/>
            <person name="Mingma R."/>
        </authorList>
    </citation>
    <scope>NUCLEOTIDE SEQUENCE [LARGE SCALE GENOMIC DNA]</scope>
    <source>
        <strain evidence="3 4">RM579</strain>
    </source>
</reference>
<dbReference type="GO" id="GO:0016787">
    <property type="term" value="F:hydrolase activity"/>
    <property type="evidence" value="ECO:0007669"/>
    <property type="project" value="UniProtKB-KW"/>
</dbReference>
<organism evidence="3 4">
    <name type="scientific">Amycolatopsis pithecellobii</name>
    <dbReference type="NCBI Taxonomy" id="664692"/>
    <lineage>
        <taxon>Bacteria</taxon>
        <taxon>Bacillati</taxon>
        <taxon>Actinomycetota</taxon>
        <taxon>Actinomycetes</taxon>
        <taxon>Pseudonocardiales</taxon>
        <taxon>Pseudonocardiaceae</taxon>
        <taxon>Amycolatopsis</taxon>
    </lineage>
</organism>
<dbReference type="AlphaFoldDB" id="A0A6N7ZAW4"/>
<feature type="chain" id="PRO_5026987021" evidence="1">
    <location>
        <begin position="33"/>
        <end position="339"/>
    </location>
</feature>
<keyword evidence="3" id="KW-0378">Hydrolase</keyword>
<evidence type="ECO:0000256" key="1">
    <source>
        <dbReference type="SAM" id="SignalP"/>
    </source>
</evidence>
<evidence type="ECO:0000313" key="3">
    <source>
        <dbReference type="EMBL" id="MTD58870.1"/>
    </source>
</evidence>
<dbReference type="InterPro" id="IPR050228">
    <property type="entry name" value="Carboxylesterase_BioH"/>
</dbReference>
<dbReference type="Proteomes" id="UP000440096">
    <property type="component" value="Unassembled WGS sequence"/>
</dbReference>
<dbReference type="InterPro" id="IPR000073">
    <property type="entry name" value="AB_hydrolase_1"/>
</dbReference>
<dbReference type="InterPro" id="IPR029058">
    <property type="entry name" value="AB_hydrolase_fold"/>
</dbReference>
<keyword evidence="1" id="KW-0732">Signal</keyword>
<dbReference type="RefSeq" id="WP_154760938.1">
    <property type="nucleotide sequence ID" value="NZ_WMBA01000080.1"/>
</dbReference>
<accession>A0A6N7ZAW4</accession>
<gene>
    <name evidence="3" type="ORF">GKO32_33545</name>
</gene>
<feature type="domain" description="AB hydrolase-1" evidence="2">
    <location>
        <begin position="74"/>
        <end position="320"/>
    </location>
</feature>
<evidence type="ECO:0000259" key="2">
    <source>
        <dbReference type="Pfam" id="PF12697"/>
    </source>
</evidence>
<dbReference type="Gene3D" id="3.40.50.1820">
    <property type="entry name" value="alpha/beta hydrolase"/>
    <property type="match status" value="1"/>
</dbReference>